<dbReference type="AlphaFoldDB" id="A0A7S3V6C6"/>
<evidence type="ECO:0000259" key="2">
    <source>
        <dbReference type="PROSITE" id="PS50888"/>
    </source>
</evidence>
<dbReference type="PROSITE" id="PS50888">
    <property type="entry name" value="BHLH"/>
    <property type="match status" value="1"/>
</dbReference>
<feature type="compositionally biased region" description="Polar residues" evidence="1">
    <location>
        <begin position="31"/>
        <end position="42"/>
    </location>
</feature>
<accession>A0A7S3V6C6</accession>
<gene>
    <name evidence="3" type="ORF">CDEB00056_LOCUS4586</name>
</gene>
<feature type="compositionally biased region" description="Basic and acidic residues" evidence="1">
    <location>
        <begin position="64"/>
        <end position="73"/>
    </location>
</feature>
<sequence length="647" mass="70836">MDTRKSEDSPAQTASVGDRAMMTYMKLPLPNVNSRNNAPSSNDSDDARFLDGLFDRLSGASDNGSDKDTKEGGSDSNNCSPGAQMSRVSLSMNSNTRNGNTLRTYDLSNSTHSSVNLHQNEPHRVNRSTGELSARTKSSHLQSIGNVSSLHTQQVQVPLQQQQQQMIFQQQTENNTAFAVNHQHPANTTIGSGIGMPLNTNPNLQTSPMQQIHPWSMNPAVSAVANNQIQNVNASSAAMNTINHHQAVVVNRHLNPPVSVAQPHQSIHAFQVPVEARSHTQISQLPLPTQDEAAAAPFYVEEVLSAAVSVSSSSAAPTLKSIKLASSSRGRKRPKSVAAVATYSINSKSMTSSVSEDEGDVEKRRRERNVREQERSQRISTQISDLKSLLASSNVAFKPDKYSTLVSVFGYIKTLQQRSILLDEEQKKMVETITKSNDLVTKSQNGNQAVTSSSTSAYRDSSGRTGITGAQKSSEEEDEIVMFVRGLDYRNIFSRIKIALCVTSIDGRLLACNDEFVHTCGLARETLVSSGIRKPQEGNETEEVQAGKSPLSLFNLMAREEMQLVFDAMSRMLKSPHQNESNRSQIHSSTGGGEILQNHSQYLKSDHWHCIISQCHNSSTKLQLNISLVRQEGRTPTFFNCALTSLG</sequence>
<name>A0A7S3V6C6_9STRA</name>
<evidence type="ECO:0000256" key="1">
    <source>
        <dbReference type="SAM" id="MobiDB-lite"/>
    </source>
</evidence>
<dbReference type="CDD" id="cd00083">
    <property type="entry name" value="bHLH_SF"/>
    <property type="match status" value="1"/>
</dbReference>
<organism evidence="3">
    <name type="scientific">Chaetoceros debilis</name>
    <dbReference type="NCBI Taxonomy" id="122233"/>
    <lineage>
        <taxon>Eukaryota</taxon>
        <taxon>Sar</taxon>
        <taxon>Stramenopiles</taxon>
        <taxon>Ochrophyta</taxon>
        <taxon>Bacillariophyta</taxon>
        <taxon>Coscinodiscophyceae</taxon>
        <taxon>Chaetocerotophycidae</taxon>
        <taxon>Chaetocerotales</taxon>
        <taxon>Chaetocerotaceae</taxon>
        <taxon>Chaetoceros</taxon>
    </lineage>
</organism>
<feature type="compositionally biased region" description="Polar residues" evidence="1">
    <location>
        <begin position="463"/>
        <end position="472"/>
    </location>
</feature>
<dbReference type="GO" id="GO:0046983">
    <property type="term" value="F:protein dimerization activity"/>
    <property type="evidence" value="ECO:0007669"/>
    <property type="project" value="InterPro"/>
</dbReference>
<feature type="compositionally biased region" description="Basic and acidic residues" evidence="1">
    <location>
        <begin position="361"/>
        <end position="377"/>
    </location>
</feature>
<dbReference type="InterPro" id="IPR036638">
    <property type="entry name" value="HLH_DNA-bd_sf"/>
</dbReference>
<feature type="region of interest" description="Disordered" evidence="1">
    <location>
        <begin position="348"/>
        <end position="378"/>
    </location>
</feature>
<feature type="compositionally biased region" description="Polar residues" evidence="1">
    <location>
        <begin position="74"/>
        <end position="85"/>
    </location>
</feature>
<dbReference type="EMBL" id="HBIO01006295">
    <property type="protein sequence ID" value="CAE0459745.1"/>
    <property type="molecule type" value="Transcribed_RNA"/>
</dbReference>
<dbReference type="Gene3D" id="4.10.280.10">
    <property type="entry name" value="Helix-loop-helix DNA-binding domain"/>
    <property type="match status" value="1"/>
</dbReference>
<feature type="domain" description="BHLH" evidence="2">
    <location>
        <begin position="363"/>
        <end position="415"/>
    </location>
</feature>
<feature type="region of interest" description="Disordered" evidence="1">
    <location>
        <begin position="1"/>
        <end position="85"/>
    </location>
</feature>
<reference evidence="3" key="1">
    <citation type="submission" date="2021-01" db="EMBL/GenBank/DDBJ databases">
        <authorList>
            <person name="Corre E."/>
            <person name="Pelletier E."/>
            <person name="Niang G."/>
            <person name="Scheremetjew M."/>
            <person name="Finn R."/>
            <person name="Kale V."/>
            <person name="Holt S."/>
            <person name="Cochrane G."/>
            <person name="Meng A."/>
            <person name="Brown T."/>
            <person name="Cohen L."/>
        </authorList>
    </citation>
    <scope>NUCLEOTIDE SEQUENCE</scope>
    <source>
        <strain evidence="3">MM31A-1</strain>
    </source>
</reference>
<dbReference type="InterPro" id="IPR011598">
    <property type="entry name" value="bHLH_dom"/>
</dbReference>
<evidence type="ECO:0000313" key="3">
    <source>
        <dbReference type="EMBL" id="CAE0459745.1"/>
    </source>
</evidence>
<dbReference type="SUPFAM" id="SSF47459">
    <property type="entry name" value="HLH, helix-loop-helix DNA-binding domain"/>
    <property type="match status" value="1"/>
</dbReference>
<protein>
    <recommendedName>
        <fullName evidence="2">BHLH domain-containing protein</fullName>
    </recommendedName>
</protein>
<feature type="region of interest" description="Disordered" evidence="1">
    <location>
        <begin position="444"/>
        <end position="472"/>
    </location>
</feature>
<proteinExistence type="predicted"/>
<dbReference type="Pfam" id="PF00010">
    <property type="entry name" value="HLH"/>
    <property type="match status" value="1"/>
</dbReference>